<evidence type="ECO:0000256" key="1">
    <source>
        <dbReference type="SAM" id="Phobius"/>
    </source>
</evidence>
<comment type="caution">
    <text evidence="2">The sequence shown here is derived from an EMBL/GenBank/DDBJ whole genome shotgun (WGS) entry which is preliminary data.</text>
</comment>
<keyword evidence="1" id="KW-0472">Membrane</keyword>
<reference evidence="2 3" key="1">
    <citation type="submission" date="2019-03" db="EMBL/GenBank/DDBJ databases">
        <title>Genomic Encyclopedia of Type Strains, Phase IV (KMG-V): Genome sequencing to study the core and pangenomes of soil and plant-associated prokaryotes.</title>
        <authorList>
            <person name="Whitman W."/>
        </authorList>
    </citation>
    <scope>NUCLEOTIDE SEQUENCE [LARGE SCALE GENOMIC DNA]</scope>
    <source>
        <strain evidence="2 3">FB403</strain>
    </source>
</reference>
<feature type="transmembrane region" description="Helical" evidence="1">
    <location>
        <begin position="21"/>
        <end position="42"/>
    </location>
</feature>
<evidence type="ECO:0000313" key="3">
    <source>
        <dbReference type="Proteomes" id="UP000295021"/>
    </source>
</evidence>
<protein>
    <submittedName>
        <fullName evidence="2">Uncharacterized protein</fullName>
    </submittedName>
</protein>
<sequence>MADQNNSYRLEQHSISAIARGVLADIILFASLISLTAVISLAGN</sequence>
<evidence type="ECO:0000313" key="2">
    <source>
        <dbReference type="EMBL" id="TCU16963.1"/>
    </source>
</evidence>
<gene>
    <name evidence="2" type="ORF">EV131_116143</name>
</gene>
<accession>A0AAX2QEE0</accession>
<dbReference type="AlphaFoldDB" id="A0AAX2QEE0"/>
<keyword evidence="1" id="KW-0812">Transmembrane</keyword>
<name>A0AAX2QEE0_9HYPH</name>
<dbReference type="Proteomes" id="UP000295021">
    <property type="component" value="Unassembled WGS sequence"/>
</dbReference>
<dbReference type="EMBL" id="SMBI01000016">
    <property type="protein sequence ID" value="TCU16963.1"/>
    <property type="molecule type" value="Genomic_DNA"/>
</dbReference>
<dbReference type="RefSeq" id="WP_017961896.1">
    <property type="nucleotide sequence ID" value="NZ_CP088093.1"/>
</dbReference>
<proteinExistence type="predicted"/>
<keyword evidence="1" id="KW-1133">Transmembrane helix</keyword>
<organism evidence="2 3">
    <name type="scientific">Rhizobium laguerreae</name>
    <dbReference type="NCBI Taxonomy" id="1076926"/>
    <lineage>
        <taxon>Bacteria</taxon>
        <taxon>Pseudomonadati</taxon>
        <taxon>Pseudomonadota</taxon>
        <taxon>Alphaproteobacteria</taxon>
        <taxon>Hyphomicrobiales</taxon>
        <taxon>Rhizobiaceae</taxon>
        <taxon>Rhizobium/Agrobacterium group</taxon>
        <taxon>Rhizobium</taxon>
    </lineage>
</organism>